<evidence type="ECO:0000313" key="2">
    <source>
        <dbReference type="EMBL" id="KIM53470.1"/>
    </source>
</evidence>
<dbReference type="OrthoDB" id="2692232at2759"/>
<feature type="compositionally biased region" description="Polar residues" evidence="1">
    <location>
        <begin position="164"/>
        <end position="184"/>
    </location>
</feature>
<dbReference type="InParanoid" id="A0A0C3CY11"/>
<dbReference type="EMBL" id="KN822180">
    <property type="protein sequence ID" value="KIM53470.1"/>
    <property type="molecule type" value="Genomic_DNA"/>
</dbReference>
<feature type="compositionally biased region" description="Basic and acidic residues" evidence="1">
    <location>
        <begin position="11"/>
        <end position="22"/>
    </location>
</feature>
<evidence type="ECO:0000313" key="3">
    <source>
        <dbReference type="Proteomes" id="UP000053989"/>
    </source>
</evidence>
<dbReference type="Proteomes" id="UP000053989">
    <property type="component" value="Unassembled WGS sequence"/>
</dbReference>
<keyword evidence="3" id="KW-1185">Reference proteome</keyword>
<accession>A0A0C3CY11</accession>
<feature type="region of interest" description="Disordered" evidence="1">
    <location>
        <begin position="1"/>
        <end position="24"/>
    </location>
</feature>
<evidence type="ECO:0000256" key="1">
    <source>
        <dbReference type="SAM" id="MobiDB-lite"/>
    </source>
</evidence>
<name>A0A0C3CY11_9AGAM</name>
<proteinExistence type="predicted"/>
<feature type="compositionally biased region" description="Polar residues" evidence="1">
    <location>
        <begin position="133"/>
        <end position="146"/>
    </location>
</feature>
<sequence>MPRAIKNADPSADKPDRDHDLNTRVLRNCRIRPLQNRFGPARGVTLFKPPVGARHNQKATHGHHDDEEEDVQSAPHSPTPASCKVKPRPAIEPPKGWEEHMFVLTAQTPRLDEQYVLDAEQGTEGEGDEDGGMNQSGAGDSSSHQASKGDEGEGDEDDEMNPIVTETSTHNGNQATSNCLPFLS</sequence>
<gene>
    <name evidence="2" type="ORF">SCLCIDRAFT_31879</name>
</gene>
<feature type="region of interest" description="Disordered" evidence="1">
    <location>
        <begin position="40"/>
        <end position="184"/>
    </location>
</feature>
<reference evidence="2 3" key="1">
    <citation type="submission" date="2014-04" db="EMBL/GenBank/DDBJ databases">
        <authorList>
            <consortium name="DOE Joint Genome Institute"/>
            <person name="Kuo A."/>
            <person name="Kohler A."/>
            <person name="Nagy L.G."/>
            <person name="Floudas D."/>
            <person name="Copeland A."/>
            <person name="Barry K.W."/>
            <person name="Cichocki N."/>
            <person name="Veneault-Fourrey C."/>
            <person name="LaButti K."/>
            <person name="Lindquist E.A."/>
            <person name="Lipzen A."/>
            <person name="Lundell T."/>
            <person name="Morin E."/>
            <person name="Murat C."/>
            <person name="Sun H."/>
            <person name="Tunlid A."/>
            <person name="Henrissat B."/>
            <person name="Grigoriev I.V."/>
            <person name="Hibbett D.S."/>
            <person name="Martin F."/>
            <person name="Nordberg H.P."/>
            <person name="Cantor M.N."/>
            <person name="Hua S.X."/>
        </authorList>
    </citation>
    <scope>NUCLEOTIDE SEQUENCE [LARGE SCALE GENOMIC DNA]</scope>
    <source>
        <strain evidence="2 3">Foug A</strain>
    </source>
</reference>
<dbReference type="AlphaFoldDB" id="A0A0C3CY11"/>
<organism evidence="2 3">
    <name type="scientific">Scleroderma citrinum Foug A</name>
    <dbReference type="NCBI Taxonomy" id="1036808"/>
    <lineage>
        <taxon>Eukaryota</taxon>
        <taxon>Fungi</taxon>
        <taxon>Dikarya</taxon>
        <taxon>Basidiomycota</taxon>
        <taxon>Agaricomycotina</taxon>
        <taxon>Agaricomycetes</taxon>
        <taxon>Agaricomycetidae</taxon>
        <taxon>Boletales</taxon>
        <taxon>Sclerodermatineae</taxon>
        <taxon>Sclerodermataceae</taxon>
        <taxon>Scleroderma</taxon>
    </lineage>
</organism>
<reference evidence="3" key="2">
    <citation type="submission" date="2015-01" db="EMBL/GenBank/DDBJ databases">
        <title>Evolutionary Origins and Diversification of the Mycorrhizal Mutualists.</title>
        <authorList>
            <consortium name="DOE Joint Genome Institute"/>
            <consortium name="Mycorrhizal Genomics Consortium"/>
            <person name="Kohler A."/>
            <person name="Kuo A."/>
            <person name="Nagy L.G."/>
            <person name="Floudas D."/>
            <person name="Copeland A."/>
            <person name="Barry K.W."/>
            <person name="Cichocki N."/>
            <person name="Veneault-Fourrey C."/>
            <person name="LaButti K."/>
            <person name="Lindquist E.A."/>
            <person name="Lipzen A."/>
            <person name="Lundell T."/>
            <person name="Morin E."/>
            <person name="Murat C."/>
            <person name="Riley R."/>
            <person name="Ohm R."/>
            <person name="Sun H."/>
            <person name="Tunlid A."/>
            <person name="Henrissat B."/>
            <person name="Grigoriev I.V."/>
            <person name="Hibbett D.S."/>
            <person name="Martin F."/>
        </authorList>
    </citation>
    <scope>NUCLEOTIDE SEQUENCE [LARGE SCALE GENOMIC DNA]</scope>
    <source>
        <strain evidence="3">Foug A</strain>
    </source>
</reference>
<protein>
    <submittedName>
        <fullName evidence="2">Uncharacterized protein</fullName>
    </submittedName>
</protein>
<dbReference type="HOGENOM" id="CLU_1705293_0_0_1"/>
<feature type="compositionally biased region" description="Acidic residues" evidence="1">
    <location>
        <begin position="121"/>
        <end position="131"/>
    </location>
</feature>